<feature type="region of interest" description="Disordered" evidence="1">
    <location>
        <begin position="59"/>
        <end position="93"/>
    </location>
</feature>
<sequence>MVMVEQEEQSKLLDFEKEQPMEALQAPITPPKIELLPYEVDFEDSFGKILDTSNSVKANLSKAPTSSQGGVHSNDIPTNTHSTKEGKHSEDNQ</sequence>
<evidence type="ECO:0000256" key="1">
    <source>
        <dbReference type="SAM" id="MobiDB-lite"/>
    </source>
</evidence>
<proteinExistence type="predicted"/>
<evidence type="ECO:0000313" key="3">
    <source>
        <dbReference type="Proteomes" id="UP000824469"/>
    </source>
</evidence>
<feature type="compositionally biased region" description="Polar residues" evidence="1">
    <location>
        <begin position="59"/>
        <end position="81"/>
    </location>
</feature>
<gene>
    <name evidence="2" type="ORF">KI387_035537</name>
</gene>
<feature type="compositionally biased region" description="Basic and acidic residues" evidence="1">
    <location>
        <begin position="82"/>
        <end position="93"/>
    </location>
</feature>
<feature type="non-terminal residue" evidence="2">
    <location>
        <position position="93"/>
    </location>
</feature>
<organism evidence="2 3">
    <name type="scientific">Taxus chinensis</name>
    <name type="common">Chinese yew</name>
    <name type="synonym">Taxus wallichiana var. chinensis</name>
    <dbReference type="NCBI Taxonomy" id="29808"/>
    <lineage>
        <taxon>Eukaryota</taxon>
        <taxon>Viridiplantae</taxon>
        <taxon>Streptophyta</taxon>
        <taxon>Embryophyta</taxon>
        <taxon>Tracheophyta</taxon>
        <taxon>Spermatophyta</taxon>
        <taxon>Pinopsida</taxon>
        <taxon>Pinidae</taxon>
        <taxon>Conifers II</taxon>
        <taxon>Cupressales</taxon>
        <taxon>Taxaceae</taxon>
        <taxon>Taxus</taxon>
    </lineage>
</organism>
<dbReference type="AlphaFoldDB" id="A0AA38KNG4"/>
<dbReference type="EMBL" id="JAHRHJ020000007">
    <property type="protein sequence ID" value="KAH9307626.1"/>
    <property type="molecule type" value="Genomic_DNA"/>
</dbReference>
<accession>A0AA38KNG4</accession>
<evidence type="ECO:0000313" key="2">
    <source>
        <dbReference type="EMBL" id="KAH9307626.1"/>
    </source>
</evidence>
<keyword evidence="3" id="KW-1185">Reference proteome</keyword>
<reference evidence="2 3" key="1">
    <citation type="journal article" date="2021" name="Nat. Plants">
        <title>The Taxus genome provides insights into paclitaxel biosynthesis.</title>
        <authorList>
            <person name="Xiong X."/>
            <person name="Gou J."/>
            <person name="Liao Q."/>
            <person name="Li Y."/>
            <person name="Zhou Q."/>
            <person name="Bi G."/>
            <person name="Li C."/>
            <person name="Du R."/>
            <person name="Wang X."/>
            <person name="Sun T."/>
            <person name="Guo L."/>
            <person name="Liang H."/>
            <person name="Lu P."/>
            <person name="Wu Y."/>
            <person name="Zhang Z."/>
            <person name="Ro D.K."/>
            <person name="Shang Y."/>
            <person name="Huang S."/>
            <person name="Yan J."/>
        </authorList>
    </citation>
    <scope>NUCLEOTIDE SEQUENCE [LARGE SCALE GENOMIC DNA]</scope>
    <source>
        <strain evidence="2">Ta-2019</strain>
    </source>
</reference>
<protein>
    <submittedName>
        <fullName evidence="2">Uncharacterized protein</fullName>
    </submittedName>
</protein>
<dbReference type="Proteomes" id="UP000824469">
    <property type="component" value="Unassembled WGS sequence"/>
</dbReference>
<comment type="caution">
    <text evidence="2">The sequence shown here is derived from an EMBL/GenBank/DDBJ whole genome shotgun (WGS) entry which is preliminary data.</text>
</comment>
<name>A0AA38KNG4_TAXCH</name>